<evidence type="ECO:0000313" key="2">
    <source>
        <dbReference type="EMBL" id="MBO3794368.1"/>
    </source>
</evidence>
<comment type="caution">
    <text evidence="2">The sequence shown here is derived from an EMBL/GenBank/DDBJ whole genome shotgun (WGS) entry which is preliminary data.</text>
</comment>
<dbReference type="EMBL" id="JAGFPW010000005">
    <property type="protein sequence ID" value="MBO3794368.1"/>
    <property type="molecule type" value="Genomic_DNA"/>
</dbReference>
<accession>A0A8I2B8F7</accession>
<organism evidence="2 3">
    <name type="scientific">Bacillus subtilis</name>
    <dbReference type="NCBI Taxonomy" id="1423"/>
    <lineage>
        <taxon>Bacteria</taxon>
        <taxon>Bacillati</taxon>
        <taxon>Bacillota</taxon>
        <taxon>Bacilli</taxon>
        <taxon>Bacillales</taxon>
        <taxon>Bacillaceae</taxon>
        <taxon>Bacillus</taxon>
    </lineage>
</organism>
<protein>
    <submittedName>
        <fullName evidence="2">Uncharacterized protein</fullName>
    </submittedName>
</protein>
<sequence>MGARDKMKQAHSQAQTKYTPPVKTRVHKEEREEPSQPITQTAVQEKEHKEVITRPTATTKSVKKDIPTKLKQIARDDVPIDHYGLKPVKSNFDCYNKEIFKWLKNFSTENQFNGGVAIHKSQVTEMALEVLFYELGINPIGYESQQALRDDIQQKLKGN</sequence>
<dbReference type="Proteomes" id="UP000665181">
    <property type="component" value="Unassembled WGS sequence"/>
</dbReference>
<proteinExistence type="predicted"/>
<evidence type="ECO:0000256" key="1">
    <source>
        <dbReference type="SAM" id="MobiDB-lite"/>
    </source>
</evidence>
<evidence type="ECO:0000313" key="3">
    <source>
        <dbReference type="Proteomes" id="UP000665181"/>
    </source>
</evidence>
<feature type="region of interest" description="Disordered" evidence="1">
    <location>
        <begin position="1"/>
        <end position="50"/>
    </location>
</feature>
<name>A0A8I2B8F7_BACIU</name>
<dbReference type="AlphaFoldDB" id="A0A8I2B8F7"/>
<reference evidence="2" key="1">
    <citation type="submission" date="2021-03" db="EMBL/GenBank/DDBJ databases">
        <title>Isolation of Bacillus subtilis from fermented food sample.</title>
        <authorList>
            <person name="Lakshmanan V."/>
            <person name="Athira K."/>
            <person name="Rajagopal K."/>
        </authorList>
    </citation>
    <scope>NUCLEOTIDE SEQUENCE</scope>
    <source>
        <strain evidence="2">S1</strain>
    </source>
</reference>
<gene>
    <name evidence="2" type="ORF">J5227_08595</name>
</gene>
<dbReference type="RefSeq" id="WP_208556278.1">
    <property type="nucleotide sequence ID" value="NZ_JAGFPW010000005.1"/>
</dbReference>